<dbReference type="PANTHER" id="PTHR43825">
    <property type="entry name" value="PYRUVATE DEHYDROGENASE E1 COMPONENT"/>
    <property type="match status" value="1"/>
</dbReference>
<evidence type="ECO:0000313" key="3">
    <source>
        <dbReference type="Proteomes" id="UP000051063"/>
    </source>
</evidence>
<dbReference type="Gene3D" id="3.40.50.920">
    <property type="match status" value="1"/>
</dbReference>
<dbReference type="Pfam" id="PF02780">
    <property type="entry name" value="Transketolase_C"/>
    <property type="match status" value="1"/>
</dbReference>
<sequence length="320" mass="34435">MAEVKLAQQISMRDVFGEKLLALSRQDERIVALDGDLANSTKLDKIAENNPEQFLQMGIAEQNMLGVAAGLATVGFQPWVCSFAAFVVKRALDQITVSIAQPKLNVKMVGAYSGLLNGCTGKSHQSLEDMAIMRSLANMIVLAPADAVELDRMMAFANEYDGPVYIRVARDPLPVIFDSASYRFELGKGIQMRRGTDVTLIATGTQTHRAIEAAVMMEKEGVSAGVLHIPSIKPIDVAAIVTAAEKTKAIVTVEEHTIYGGLGGAVAEVLGEHAPVPLERIGVRDKNGESGSNDALLQKYGLTPWHIVDGVRRVLGRKKG</sequence>
<dbReference type="InterPro" id="IPR033248">
    <property type="entry name" value="Transketolase_C"/>
</dbReference>
<organism evidence="2 3">
    <name type="scientific">Brevibacillus choshinensis</name>
    <dbReference type="NCBI Taxonomy" id="54911"/>
    <lineage>
        <taxon>Bacteria</taxon>
        <taxon>Bacillati</taxon>
        <taxon>Bacillota</taxon>
        <taxon>Bacilli</taxon>
        <taxon>Bacillales</taxon>
        <taxon>Paenibacillaceae</taxon>
        <taxon>Brevibacillus</taxon>
    </lineage>
</organism>
<dbReference type="InterPro" id="IPR051157">
    <property type="entry name" value="PDH/Transketolase"/>
</dbReference>
<dbReference type="SUPFAM" id="SSF52922">
    <property type="entry name" value="TK C-terminal domain-like"/>
    <property type="match status" value="1"/>
</dbReference>
<keyword evidence="3" id="KW-1185">Reference proteome</keyword>
<feature type="domain" description="Transketolase-like pyrimidine-binding" evidence="1">
    <location>
        <begin position="10"/>
        <end position="175"/>
    </location>
</feature>
<gene>
    <name evidence="2" type="ORF">AN963_08645</name>
</gene>
<dbReference type="InterPro" id="IPR005475">
    <property type="entry name" value="Transketolase-like_Pyr-bd"/>
</dbReference>
<reference evidence="2 3" key="1">
    <citation type="submission" date="2015-09" db="EMBL/GenBank/DDBJ databases">
        <title>Genome sequencing project for genomic taxonomy and phylogenomics of Bacillus-like bacteria.</title>
        <authorList>
            <person name="Liu B."/>
            <person name="Wang J."/>
            <person name="Zhu Y."/>
            <person name="Liu G."/>
            <person name="Chen Q."/>
            <person name="Chen Z."/>
            <person name="Lan J."/>
            <person name="Che J."/>
            <person name="Ge C."/>
            <person name="Shi H."/>
            <person name="Pan Z."/>
            <person name="Liu X."/>
        </authorList>
    </citation>
    <scope>NUCLEOTIDE SEQUENCE [LARGE SCALE GENOMIC DNA]</scope>
    <source>
        <strain evidence="2 3">DSM 8552</strain>
    </source>
</reference>
<protein>
    <submittedName>
        <fullName evidence="2">Transketolase</fullName>
    </submittedName>
</protein>
<dbReference type="CDD" id="cd07033">
    <property type="entry name" value="TPP_PYR_DXS_TK_like"/>
    <property type="match status" value="1"/>
</dbReference>
<dbReference type="Proteomes" id="UP000051063">
    <property type="component" value="Unassembled WGS sequence"/>
</dbReference>
<dbReference type="Gene3D" id="3.40.50.970">
    <property type="match status" value="1"/>
</dbReference>
<dbReference type="SMART" id="SM00861">
    <property type="entry name" value="Transket_pyr"/>
    <property type="match status" value="1"/>
</dbReference>
<dbReference type="Pfam" id="PF02779">
    <property type="entry name" value="Transket_pyr"/>
    <property type="match status" value="1"/>
</dbReference>
<dbReference type="EMBL" id="LJJB01000007">
    <property type="protein sequence ID" value="KQL49766.1"/>
    <property type="molecule type" value="Genomic_DNA"/>
</dbReference>
<dbReference type="PANTHER" id="PTHR43825:SF1">
    <property type="entry name" value="TRANSKETOLASE-LIKE PYRIMIDINE-BINDING DOMAIN-CONTAINING PROTEIN"/>
    <property type="match status" value="1"/>
</dbReference>
<accession>A0ABR5NEF4</accession>
<dbReference type="InterPro" id="IPR029061">
    <property type="entry name" value="THDP-binding"/>
</dbReference>
<name>A0ABR5NEF4_BRECH</name>
<evidence type="ECO:0000313" key="2">
    <source>
        <dbReference type="EMBL" id="KQL49766.1"/>
    </source>
</evidence>
<dbReference type="RefSeq" id="WP_055744084.1">
    <property type="nucleotide sequence ID" value="NZ_LJJB01000007.1"/>
</dbReference>
<evidence type="ECO:0000259" key="1">
    <source>
        <dbReference type="SMART" id="SM00861"/>
    </source>
</evidence>
<proteinExistence type="predicted"/>
<dbReference type="SUPFAM" id="SSF52518">
    <property type="entry name" value="Thiamin diphosphate-binding fold (THDP-binding)"/>
    <property type="match status" value="1"/>
</dbReference>
<dbReference type="InterPro" id="IPR009014">
    <property type="entry name" value="Transketo_C/PFOR_II"/>
</dbReference>
<comment type="caution">
    <text evidence="2">The sequence shown here is derived from an EMBL/GenBank/DDBJ whole genome shotgun (WGS) entry which is preliminary data.</text>
</comment>